<dbReference type="Pfam" id="PF11363">
    <property type="entry name" value="DUF3164"/>
    <property type="match status" value="1"/>
</dbReference>
<dbReference type="RefSeq" id="WP_020001557.1">
    <property type="nucleotide sequence ID" value="NZ_CP192217.1"/>
</dbReference>
<accession>A0A8G2C7A3</accession>
<evidence type="ECO:0000313" key="1">
    <source>
        <dbReference type="EMBL" id="SHI60093.1"/>
    </source>
</evidence>
<protein>
    <recommendedName>
        <fullName evidence="3">Sulfate transporter</fullName>
    </recommendedName>
</protein>
<comment type="caution">
    <text evidence="1">The sequence shown here is derived from an EMBL/GenBank/DDBJ whole genome shotgun (WGS) entry which is preliminary data.</text>
</comment>
<dbReference type="Proteomes" id="UP000184001">
    <property type="component" value="Unassembled WGS sequence"/>
</dbReference>
<dbReference type="AlphaFoldDB" id="A0A8G2C7A3"/>
<dbReference type="EMBL" id="FQZR01000002">
    <property type="protein sequence ID" value="SHI60093.1"/>
    <property type="molecule type" value="Genomic_DNA"/>
</dbReference>
<organism evidence="1 2">
    <name type="scientific">Halodesulfovibrio aestuarii</name>
    <dbReference type="NCBI Taxonomy" id="126333"/>
    <lineage>
        <taxon>Bacteria</taxon>
        <taxon>Pseudomonadati</taxon>
        <taxon>Thermodesulfobacteriota</taxon>
        <taxon>Desulfovibrionia</taxon>
        <taxon>Desulfovibrionales</taxon>
        <taxon>Desulfovibrionaceae</taxon>
        <taxon>Halodesulfovibrio</taxon>
    </lineage>
</organism>
<name>A0A8G2C7A3_9BACT</name>
<gene>
    <name evidence="1" type="ORF">SAMN05660830_00424</name>
</gene>
<reference evidence="1 2" key="1">
    <citation type="submission" date="2016-11" db="EMBL/GenBank/DDBJ databases">
        <authorList>
            <person name="Varghese N."/>
            <person name="Submissions S."/>
        </authorList>
    </citation>
    <scope>NUCLEOTIDE SEQUENCE [LARGE SCALE GENOMIC DNA]</scope>
    <source>
        <strain evidence="1 2">DSM 17919</strain>
    </source>
</reference>
<sequence length="200" mass="22318">MTPEGYMENAQGHLVPVEQVKQIDLARHELVMEKVAKVKAMQEQLAALKGEIMNDVEAFVSLSAEQYGVKLGGQKGNVSLISYDGRYQIKRQISEHLDFDERLQAAKSLIDECLKDWTEGSPGELRAVVNDAFQVDKEGKINVGRILGLRRLQISDERWKKAMEAISDSIRVTGTKAYFRVGERNASGKMVTIPLDIAAL</sequence>
<dbReference type="InterPro" id="IPR021505">
    <property type="entry name" value="Phage_B3_Orf6"/>
</dbReference>
<proteinExistence type="predicted"/>
<evidence type="ECO:0008006" key="3">
    <source>
        <dbReference type="Google" id="ProtNLM"/>
    </source>
</evidence>
<evidence type="ECO:0000313" key="2">
    <source>
        <dbReference type="Proteomes" id="UP000184001"/>
    </source>
</evidence>